<dbReference type="Proteomes" id="UP000193467">
    <property type="component" value="Unassembled WGS sequence"/>
</dbReference>
<evidence type="ECO:0000313" key="1">
    <source>
        <dbReference type="EMBL" id="ORY72439.1"/>
    </source>
</evidence>
<dbReference type="InterPro" id="IPR027417">
    <property type="entry name" value="P-loop_NTPase"/>
</dbReference>
<protein>
    <submittedName>
        <fullName evidence="1">p-loop containing nucleoside triphosphate hydrolase protein</fullName>
    </submittedName>
</protein>
<organism evidence="1 2">
    <name type="scientific">Leucosporidium creatinivorum</name>
    <dbReference type="NCBI Taxonomy" id="106004"/>
    <lineage>
        <taxon>Eukaryota</taxon>
        <taxon>Fungi</taxon>
        <taxon>Dikarya</taxon>
        <taxon>Basidiomycota</taxon>
        <taxon>Pucciniomycotina</taxon>
        <taxon>Microbotryomycetes</taxon>
        <taxon>Leucosporidiales</taxon>
        <taxon>Leucosporidium</taxon>
    </lineage>
</organism>
<dbReference type="OrthoDB" id="6362633at2759"/>
<keyword evidence="1" id="KW-0378">Hydrolase</keyword>
<dbReference type="SUPFAM" id="SSF52540">
    <property type="entry name" value="P-loop containing nucleoside triphosphate hydrolases"/>
    <property type="match status" value="1"/>
</dbReference>
<proteinExistence type="predicted"/>
<evidence type="ECO:0000313" key="2">
    <source>
        <dbReference type="Proteomes" id="UP000193467"/>
    </source>
</evidence>
<dbReference type="PANTHER" id="PTHR10285">
    <property type="entry name" value="URIDINE KINASE"/>
    <property type="match status" value="1"/>
</dbReference>
<sequence length="253" mass="28207">MEQATAALVEHILSRYASAPPDTRILIGIAGVPGSGKSTLAYPLVDQLNERLGVNVKDPAHLDREEAIASPGVEEPGKQIAVAVGLDGWHCTRAELDAFSDPSEARRRRGAAFTFDSTAYVSFVQSLRASPPLPSIPFRTFSHALKDPQPGPYPIEPHHRIIIIEGLYCLLDVEPWREATELLDERVWVECERSVARERLVRRHLKEGVEYEQDKAEARVDKSDMLNGEYIREHLTEPTITFSSIEDPSYAIA</sequence>
<dbReference type="InParanoid" id="A0A1Y2ELM0"/>
<dbReference type="FunCoup" id="A0A1Y2ELM0">
    <property type="interactions" value="230"/>
</dbReference>
<gene>
    <name evidence="1" type="ORF">BCR35DRAFT_307734</name>
</gene>
<dbReference type="STRING" id="106004.A0A1Y2ELM0"/>
<comment type="caution">
    <text evidence="1">The sequence shown here is derived from an EMBL/GenBank/DDBJ whole genome shotgun (WGS) entry which is preliminary data.</text>
</comment>
<dbReference type="EMBL" id="MCGR01000052">
    <property type="protein sequence ID" value="ORY72439.1"/>
    <property type="molecule type" value="Genomic_DNA"/>
</dbReference>
<name>A0A1Y2ELM0_9BASI</name>
<dbReference type="Gene3D" id="3.40.50.300">
    <property type="entry name" value="P-loop containing nucleotide triphosphate hydrolases"/>
    <property type="match status" value="1"/>
</dbReference>
<reference evidence="1 2" key="1">
    <citation type="submission" date="2016-07" db="EMBL/GenBank/DDBJ databases">
        <title>Pervasive Adenine N6-methylation of Active Genes in Fungi.</title>
        <authorList>
            <consortium name="DOE Joint Genome Institute"/>
            <person name="Mondo S.J."/>
            <person name="Dannebaum R.O."/>
            <person name="Kuo R.C."/>
            <person name="Labutti K."/>
            <person name="Haridas S."/>
            <person name="Kuo A."/>
            <person name="Salamov A."/>
            <person name="Ahrendt S.R."/>
            <person name="Lipzen A."/>
            <person name="Sullivan W."/>
            <person name="Andreopoulos W.B."/>
            <person name="Clum A."/>
            <person name="Lindquist E."/>
            <person name="Daum C."/>
            <person name="Ramamoorthy G.K."/>
            <person name="Gryganskyi A."/>
            <person name="Culley D."/>
            <person name="Magnuson J.K."/>
            <person name="James T.Y."/>
            <person name="O'Malley M.A."/>
            <person name="Stajich J.E."/>
            <person name="Spatafora J.W."/>
            <person name="Visel A."/>
            <person name="Grigoriev I.V."/>
        </authorList>
    </citation>
    <scope>NUCLEOTIDE SEQUENCE [LARGE SCALE GENOMIC DNA]</scope>
    <source>
        <strain evidence="1 2">62-1032</strain>
    </source>
</reference>
<keyword evidence="2" id="KW-1185">Reference proteome</keyword>
<dbReference type="AlphaFoldDB" id="A0A1Y2ELM0"/>
<accession>A0A1Y2ELM0</accession>
<dbReference type="GO" id="GO:0016787">
    <property type="term" value="F:hydrolase activity"/>
    <property type="evidence" value="ECO:0007669"/>
    <property type="project" value="UniProtKB-KW"/>
</dbReference>